<protein>
    <recommendedName>
        <fullName evidence="4">Secreted protein</fullName>
    </recommendedName>
</protein>
<keyword evidence="1" id="KW-0732">Signal</keyword>
<dbReference type="EMBL" id="CM017690">
    <property type="protein sequence ID" value="TYH24522.1"/>
    <property type="molecule type" value="Genomic_DNA"/>
</dbReference>
<name>A0A5D2H2U6_GOSDA</name>
<evidence type="ECO:0000313" key="2">
    <source>
        <dbReference type="EMBL" id="TYH24522.1"/>
    </source>
</evidence>
<evidence type="ECO:0000313" key="3">
    <source>
        <dbReference type="Proteomes" id="UP000323506"/>
    </source>
</evidence>
<dbReference type="AlphaFoldDB" id="A0A5D2H2U6"/>
<evidence type="ECO:0008006" key="4">
    <source>
        <dbReference type="Google" id="ProtNLM"/>
    </source>
</evidence>
<gene>
    <name evidence="2" type="ORF">ES288_A03G098800v1</name>
</gene>
<dbReference type="Proteomes" id="UP000323506">
    <property type="component" value="Chromosome A03"/>
</dbReference>
<reference evidence="2 3" key="1">
    <citation type="submission" date="2019-06" db="EMBL/GenBank/DDBJ databases">
        <title>WGS assembly of Gossypium darwinii.</title>
        <authorList>
            <person name="Chen Z.J."/>
            <person name="Sreedasyam A."/>
            <person name="Ando A."/>
            <person name="Song Q."/>
            <person name="De L."/>
            <person name="Hulse-Kemp A."/>
            <person name="Ding M."/>
            <person name="Ye W."/>
            <person name="Kirkbride R."/>
            <person name="Jenkins J."/>
            <person name="Plott C."/>
            <person name="Lovell J."/>
            <person name="Lin Y.-M."/>
            <person name="Vaughn R."/>
            <person name="Liu B."/>
            <person name="Li W."/>
            <person name="Simpson S."/>
            <person name="Scheffler B."/>
            <person name="Saski C."/>
            <person name="Grover C."/>
            <person name="Hu G."/>
            <person name="Conover J."/>
            <person name="Carlson J."/>
            <person name="Shu S."/>
            <person name="Boston L."/>
            <person name="Williams M."/>
            <person name="Peterson D."/>
            <person name="Mcgee K."/>
            <person name="Jones D."/>
            <person name="Wendel J."/>
            <person name="Stelly D."/>
            <person name="Grimwood J."/>
            <person name="Schmutz J."/>
        </authorList>
    </citation>
    <scope>NUCLEOTIDE SEQUENCE [LARGE SCALE GENOMIC DNA]</scope>
    <source>
        <strain evidence="2">1808015.09</strain>
    </source>
</reference>
<feature type="signal peptide" evidence="1">
    <location>
        <begin position="1"/>
        <end position="24"/>
    </location>
</feature>
<feature type="chain" id="PRO_5022659217" description="Secreted protein" evidence="1">
    <location>
        <begin position="25"/>
        <end position="63"/>
    </location>
</feature>
<proteinExistence type="predicted"/>
<evidence type="ECO:0000256" key="1">
    <source>
        <dbReference type="SAM" id="SignalP"/>
    </source>
</evidence>
<organism evidence="2 3">
    <name type="scientific">Gossypium darwinii</name>
    <name type="common">Darwin's cotton</name>
    <name type="synonym">Gossypium barbadense var. darwinii</name>
    <dbReference type="NCBI Taxonomy" id="34276"/>
    <lineage>
        <taxon>Eukaryota</taxon>
        <taxon>Viridiplantae</taxon>
        <taxon>Streptophyta</taxon>
        <taxon>Embryophyta</taxon>
        <taxon>Tracheophyta</taxon>
        <taxon>Spermatophyta</taxon>
        <taxon>Magnoliopsida</taxon>
        <taxon>eudicotyledons</taxon>
        <taxon>Gunneridae</taxon>
        <taxon>Pentapetalae</taxon>
        <taxon>rosids</taxon>
        <taxon>malvids</taxon>
        <taxon>Malvales</taxon>
        <taxon>Malvaceae</taxon>
        <taxon>Malvoideae</taxon>
        <taxon>Gossypium</taxon>
    </lineage>
</organism>
<keyword evidence="3" id="KW-1185">Reference proteome</keyword>
<sequence>MLRALVSRICFFFFSTIWRHFSVAFGKFFEKYNWRYQKRRLRATLCITFWPERRLVMEAVTDG</sequence>
<accession>A0A5D2H2U6</accession>